<dbReference type="InterPro" id="IPR007138">
    <property type="entry name" value="ABM_dom"/>
</dbReference>
<keyword evidence="3" id="KW-1185">Reference proteome</keyword>
<dbReference type="EMBL" id="ML986507">
    <property type="protein sequence ID" value="KAF2273802.1"/>
    <property type="molecule type" value="Genomic_DNA"/>
</dbReference>
<gene>
    <name evidence="2" type="ORF">EI97DRAFT_144872</name>
</gene>
<sequence length="223" mass="25032">MSDSEISTALAHVADVLGSASYVDKEVFIYIQKFRDISSFSLENEPGTRKFCALQPRGQGESHQVWAMEHFDTESALAKHRASPLVESMLSWLQEAKPNGPNPLPIPVPLQILKGSFVRPSIKDVQDPYIVITQMGVHHEELPVVEDGLLEFSAKLDSLENVLMFTPAKADKAVWVIAAYKTKRDYVESGFRKESLDGRLKQGMISMWEENILKLIVGYLVRS</sequence>
<accession>A0A6A6JBJ6</accession>
<evidence type="ECO:0000313" key="3">
    <source>
        <dbReference type="Proteomes" id="UP000800097"/>
    </source>
</evidence>
<feature type="domain" description="ABM" evidence="1">
    <location>
        <begin position="30"/>
        <end position="86"/>
    </location>
</feature>
<protein>
    <recommendedName>
        <fullName evidence="1">ABM domain-containing protein</fullName>
    </recommendedName>
</protein>
<dbReference type="SUPFAM" id="SSF54909">
    <property type="entry name" value="Dimeric alpha+beta barrel"/>
    <property type="match status" value="1"/>
</dbReference>
<dbReference type="Proteomes" id="UP000800097">
    <property type="component" value="Unassembled WGS sequence"/>
</dbReference>
<proteinExistence type="predicted"/>
<dbReference type="OrthoDB" id="5236565at2759"/>
<dbReference type="AlphaFoldDB" id="A0A6A6JBJ6"/>
<name>A0A6A6JBJ6_WESOR</name>
<evidence type="ECO:0000259" key="1">
    <source>
        <dbReference type="Pfam" id="PF03992"/>
    </source>
</evidence>
<dbReference type="RefSeq" id="XP_033651341.1">
    <property type="nucleotide sequence ID" value="XM_033793224.1"/>
</dbReference>
<organism evidence="2 3">
    <name type="scientific">Westerdykella ornata</name>
    <dbReference type="NCBI Taxonomy" id="318751"/>
    <lineage>
        <taxon>Eukaryota</taxon>
        <taxon>Fungi</taxon>
        <taxon>Dikarya</taxon>
        <taxon>Ascomycota</taxon>
        <taxon>Pezizomycotina</taxon>
        <taxon>Dothideomycetes</taxon>
        <taxon>Pleosporomycetidae</taxon>
        <taxon>Pleosporales</taxon>
        <taxon>Sporormiaceae</taxon>
        <taxon>Westerdykella</taxon>
    </lineage>
</organism>
<reference evidence="2" key="1">
    <citation type="journal article" date="2020" name="Stud. Mycol.">
        <title>101 Dothideomycetes genomes: a test case for predicting lifestyles and emergence of pathogens.</title>
        <authorList>
            <person name="Haridas S."/>
            <person name="Albert R."/>
            <person name="Binder M."/>
            <person name="Bloem J."/>
            <person name="Labutti K."/>
            <person name="Salamov A."/>
            <person name="Andreopoulos B."/>
            <person name="Baker S."/>
            <person name="Barry K."/>
            <person name="Bills G."/>
            <person name="Bluhm B."/>
            <person name="Cannon C."/>
            <person name="Castanera R."/>
            <person name="Culley D."/>
            <person name="Daum C."/>
            <person name="Ezra D."/>
            <person name="Gonzalez J."/>
            <person name="Henrissat B."/>
            <person name="Kuo A."/>
            <person name="Liang C."/>
            <person name="Lipzen A."/>
            <person name="Lutzoni F."/>
            <person name="Magnuson J."/>
            <person name="Mondo S."/>
            <person name="Nolan M."/>
            <person name="Ohm R."/>
            <person name="Pangilinan J."/>
            <person name="Park H.-J."/>
            <person name="Ramirez L."/>
            <person name="Alfaro M."/>
            <person name="Sun H."/>
            <person name="Tritt A."/>
            <person name="Yoshinaga Y."/>
            <person name="Zwiers L.-H."/>
            <person name="Turgeon B."/>
            <person name="Goodwin S."/>
            <person name="Spatafora J."/>
            <person name="Crous P."/>
            <person name="Grigoriev I."/>
        </authorList>
    </citation>
    <scope>NUCLEOTIDE SEQUENCE</scope>
    <source>
        <strain evidence="2">CBS 379.55</strain>
    </source>
</reference>
<dbReference type="GeneID" id="54546399"/>
<evidence type="ECO:0000313" key="2">
    <source>
        <dbReference type="EMBL" id="KAF2273802.1"/>
    </source>
</evidence>
<dbReference type="Gene3D" id="3.30.70.100">
    <property type="match status" value="1"/>
</dbReference>
<dbReference type="InterPro" id="IPR011008">
    <property type="entry name" value="Dimeric_a/b-barrel"/>
</dbReference>
<dbReference type="Pfam" id="PF03992">
    <property type="entry name" value="ABM"/>
    <property type="match status" value="1"/>
</dbReference>